<evidence type="ECO:0000256" key="6">
    <source>
        <dbReference type="ARBA" id="ARBA00023295"/>
    </source>
</evidence>
<evidence type="ECO:0000256" key="4">
    <source>
        <dbReference type="ARBA" id="ARBA00023001"/>
    </source>
</evidence>
<evidence type="ECO:0000256" key="3">
    <source>
        <dbReference type="ARBA" id="ARBA00022801"/>
    </source>
</evidence>
<organism evidence="11">
    <name type="scientific">Sesamum calycinum</name>
    <dbReference type="NCBI Taxonomy" id="2727403"/>
    <lineage>
        <taxon>Eukaryota</taxon>
        <taxon>Viridiplantae</taxon>
        <taxon>Streptophyta</taxon>
        <taxon>Embryophyta</taxon>
        <taxon>Tracheophyta</taxon>
        <taxon>Spermatophyta</taxon>
        <taxon>Magnoliopsida</taxon>
        <taxon>eudicotyledons</taxon>
        <taxon>Gunneridae</taxon>
        <taxon>Pentapetalae</taxon>
        <taxon>asterids</taxon>
        <taxon>lamiids</taxon>
        <taxon>Lamiales</taxon>
        <taxon>Pedaliaceae</taxon>
        <taxon>Sesamum</taxon>
    </lineage>
</organism>
<comment type="catalytic activity">
    <reaction evidence="1 9">
        <text>Endohydrolysis of (1-&gt;4)-beta-D-glucosidic linkages in cellulose, lichenin and cereal beta-D-glucans.</text>
        <dbReference type="EC" id="3.2.1.4"/>
    </reaction>
</comment>
<accession>A0AAW2LRR8</accession>
<sequence length="481" mass="53459">MHEKGLVKDAASADYAAALTKSLLFYEAQRSGKLPPEQRIQWRGDSALSDGQEAGVDLEGGYYDAGDNVKFGLPLAFTVTMLSWSVVEFGSQLEARNELRNALAAVKWGTDYLIKAHPEANVLYGQVGDGKTDHACWQRPEDMEVMKQTPRTVHKIDEQHPGSDLAAETAAAFAAAAIAFSQSDSSYSSILLNHAKQEHLSLSLSLLQSFYIFYRVGFRNNFDFQVLTLIVSNFLQLFDFATKYTGLYQNSIPDAAEFYKSSGYEDELMWAAAWLAWATNDISYVEFLTRNVNFGRTASMFSWDDKNVGAQVLVTKGMLEQKYSGHGSLSQFKTNAEQYVCNIIQKGNSNTRRTDAGLLWFDSWNNLQYVTSASFIIAAYADILTATSNTLQCAQGAVRPEELIAFARSQVDYILGTNPKQMSYMVGVGSYYPRRVHHRGASIVSIKRDATPVECNRGFEWLHKDADNPNVLDGAVVGARI</sequence>
<dbReference type="InterPro" id="IPR008928">
    <property type="entry name" value="6-hairpin_glycosidase_sf"/>
</dbReference>
<dbReference type="Gene3D" id="1.50.10.10">
    <property type="match status" value="2"/>
</dbReference>
<feature type="domain" description="Glycoside hydrolase family 9" evidence="10">
    <location>
        <begin position="236"/>
        <end position="478"/>
    </location>
</feature>
<evidence type="ECO:0000259" key="10">
    <source>
        <dbReference type="Pfam" id="PF00759"/>
    </source>
</evidence>
<evidence type="ECO:0000313" key="11">
    <source>
        <dbReference type="EMBL" id="KAL0321841.1"/>
    </source>
</evidence>
<keyword evidence="3 8" id="KW-0378">Hydrolase</keyword>
<dbReference type="PANTHER" id="PTHR22298">
    <property type="entry name" value="ENDO-1,4-BETA-GLUCANASE"/>
    <property type="match status" value="1"/>
</dbReference>
<comment type="similarity">
    <text evidence="2 8 9">Belongs to the glycosyl hydrolase 9 (cellulase E) family.</text>
</comment>
<dbReference type="InterPro" id="IPR012341">
    <property type="entry name" value="6hp_glycosidase-like_sf"/>
</dbReference>
<comment type="caution">
    <text evidence="11">The sequence shown here is derived from an EMBL/GenBank/DDBJ whole genome shotgun (WGS) entry which is preliminary data.</text>
</comment>
<dbReference type="EMBL" id="JACGWM010000016">
    <property type="protein sequence ID" value="KAL0321841.1"/>
    <property type="molecule type" value="Genomic_DNA"/>
</dbReference>
<dbReference type="SUPFAM" id="SSF48208">
    <property type="entry name" value="Six-hairpin glycosidases"/>
    <property type="match status" value="2"/>
</dbReference>
<evidence type="ECO:0000256" key="8">
    <source>
        <dbReference type="PROSITE-ProRule" id="PRU10059"/>
    </source>
</evidence>
<gene>
    <name evidence="11" type="ORF">Scaly_2480500</name>
</gene>
<reference evidence="11" key="1">
    <citation type="submission" date="2020-06" db="EMBL/GenBank/DDBJ databases">
        <authorList>
            <person name="Li T."/>
            <person name="Hu X."/>
            <person name="Zhang T."/>
            <person name="Song X."/>
            <person name="Zhang H."/>
            <person name="Dai N."/>
            <person name="Sheng W."/>
            <person name="Hou X."/>
            <person name="Wei L."/>
        </authorList>
    </citation>
    <scope>NUCLEOTIDE SEQUENCE</scope>
    <source>
        <strain evidence="11">KEN8</strain>
        <tissue evidence="11">Leaf</tissue>
    </source>
</reference>
<keyword evidence="4 9" id="KW-0136">Cellulose degradation</keyword>
<keyword evidence="7 8" id="KW-0624">Polysaccharide degradation</keyword>
<dbReference type="PROSITE" id="PS00592">
    <property type="entry name" value="GH9_2"/>
    <property type="match status" value="1"/>
</dbReference>
<evidence type="ECO:0000256" key="7">
    <source>
        <dbReference type="ARBA" id="ARBA00023326"/>
    </source>
</evidence>
<name>A0AAW2LRR8_9LAMI</name>
<dbReference type="InterPro" id="IPR018221">
    <property type="entry name" value="Glyco_hydro_9_His_AS"/>
</dbReference>
<dbReference type="Pfam" id="PF00759">
    <property type="entry name" value="Glyco_hydro_9"/>
    <property type="match status" value="2"/>
</dbReference>
<proteinExistence type="inferred from homology"/>
<reference evidence="11" key="2">
    <citation type="journal article" date="2024" name="Plant">
        <title>Genomic evolution and insights into agronomic trait innovations of Sesamum species.</title>
        <authorList>
            <person name="Miao H."/>
            <person name="Wang L."/>
            <person name="Qu L."/>
            <person name="Liu H."/>
            <person name="Sun Y."/>
            <person name="Le M."/>
            <person name="Wang Q."/>
            <person name="Wei S."/>
            <person name="Zheng Y."/>
            <person name="Lin W."/>
            <person name="Duan Y."/>
            <person name="Cao H."/>
            <person name="Xiong S."/>
            <person name="Wang X."/>
            <person name="Wei L."/>
            <person name="Li C."/>
            <person name="Ma Q."/>
            <person name="Ju M."/>
            <person name="Zhao R."/>
            <person name="Li G."/>
            <person name="Mu C."/>
            <person name="Tian Q."/>
            <person name="Mei H."/>
            <person name="Zhang T."/>
            <person name="Gao T."/>
            <person name="Zhang H."/>
        </authorList>
    </citation>
    <scope>NUCLEOTIDE SEQUENCE</scope>
    <source>
        <strain evidence="11">KEN8</strain>
    </source>
</reference>
<feature type="active site" evidence="8">
    <location>
        <position position="437"/>
    </location>
</feature>
<evidence type="ECO:0000256" key="1">
    <source>
        <dbReference type="ARBA" id="ARBA00000966"/>
    </source>
</evidence>
<dbReference type="GO" id="GO:0008810">
    <property type="term" value="F:cellulase activity"/>
    <property type="evidence" value="ECO:0007669"/>
    <property type="project" value="UniProtKB-EC"/>
</dbReference>
<dbReference type="InterPro" id="IPR001701">
    <property type="entry name" value="Glyco_hydro_9"/>
</dbReference>
<keyword evidence="5 8" id="KW-0119">Carbohydrate metabolism</keyword>
<protein>
    <recommendedName>
        <fullName evidence="9">Endoglucanase</fullName>
        <ecNumber evidence="9">3.2.1.4</ecNumber>
    </recommendedName>
</protein>
<dbReference type="GO" id="GO:0030245">
    <property type="term" value="P:cellulose catabolic process"/>
    <property type="evidence" value="ECO:0007669"/>
    <property type="project" value="UniProtKB-KW"/>
</dbReference>
<keyword evidence="6 8" id="KW-0326">Glycosidase</keyword>
<dbReference type="EC" id="3.2.1.4" evidence="9"/>
<evidence type="ECO:0000256" key="9">
    <source>
        <dbReference type="RuleBase" id="RU361166"/>
    </source>
</evidence>
<evidence type="ECO:0000256" key="5">
    <source>
        <dbReference type="ARBA" id="ARBA00023277"/>
    </source>
</evidence>
<evidence type="ECO:0000256" key="2">
    <source>
        <dbReference type="ARBA" id="ARBA00007072"/>
    </source>
</evidence>
<dbReference type="AlphaFoldDB" id="A0AAW2LRR8"/>
<feature type="domain" description="Glycoside hydrolase family 9" evidence="10">
    <location>
        <begin position="15"/>
        <end position="197"/>
    </location>
</feature>